<dbReference type="InterPro" id="IPR029063">
    <property type="entry name" value="SAM-dependent_MTases_sf"/>
</dbReference>
<evidence type="ECO:0000313" key="2">
    <source>
        <dbReference type="Proteomes" id="UP000634529"/>
    </source>
</evidence>
<dbReference type="RefSeq" id="WP_192023586.1">
    <property type="nucleotide sequence ID" value="NZ_JACYTN010000001.1"/>
</dbReference>
<sequence>MQRWKSDWTNDDSIYHFTGWDFGTLAKYGGMQEFPLPWNYAHIVMPLLRQADSLLDMGTGGGEFLSKCTPLPACTYATEGYEPNVEVARTLLGPLGVNVVPFSDDEHIPIPSEHFQMIINRHDSFNASEVARMLKKGGTFVTQQAGGHNDLEFNDWLGAPYPDFIDWNLDTAVNNLKQVGLIIEEAMEVEVKTRFYDIRTIIAYLQVVSGWQIPDFSVITYERELRKLDERLVNERYVDTTCHRFLVIARKP</sequence>
<name>A0ABR9AVB0_9BACL</name>
<comment type="caution">
    <text evidence="1">The sequence shown here is derived from an EMBL/GenBank/DDBJ whole genome shotgun (WGS) entry which is preliminary data.</text>
</comment>
<dbReference type="GO" id="GO:0032259">
    <property type="term" value="P:methylation"/>
    <property type="evidence" value="ECO:0007669"/>
    <property type="project" value="UniProtKB-KW"/>
</dbReference>
<keyword evidence="2" id="KW-1185">Reference proteome</keyword>
<organism evidence="1 2">
    <name type="scientific">Paenibacillus arenosi</name>
    <dbReference type="NCBI Taxonomy" id="2774142"/>
    <lineage>
        <taxon>Bacteria</taxon>
        <taxon>Bacillati</taxon>
        <taxon>Bacillota</taxon>
        <taxon>Bacilli</taxon>
        <taxon>Bacillales</taxon>
        <taxon>Paenibacillaceae</taxon>
        <taxon>Paenibacillus</taxon>
    </lineage>
</organism>
<dbReference type="SUPFAM" id="SSF53335">
    <property type="entry name" value="S-adenosyl-L-methionine-dependent methyltransferases"/>
    <property type="match status" value="1"/>
</dbReference>
<dbReference type="PANTHER" id="PTHR43460:SF1">
    <property type="entry name" value="METHYLTRANSFERASE TYPE 11 DOMAIN-CONTAINING PROTEIN"/>
    <property type="match status" value="1"/>
</dbReference>
<evidence type="ECO:0000313" key="1">
    <source>
        <dbReference type="EMBL" id="MBD8497167.1"/>
    </source>
</evidence>
<reference evidence="1 2" key="1">
    <citation type="submission" date="2020-09" db="EMBL/GenBank/DDBJ databases">
        <title>Paenibacillus sp. CAU 1523 isolated from sand of Haeundae Beach.</title>
        <authorList>
            <person name="Kim W."/>
        </authorList>
    </citation>
    <scope>NUCLEOTIDE SEQUENCE [LARGE SCALE GENOMIC DNA]</scope>
    <source>
        <strain evidence="1 2">CAU 1523</strain>
    </source>
</reference>
<dbReference type="GO" id="GO:0008168">
    <property type="term" value="F:methyltransferase activity"/>
    <property type="evidence" value="ECO:0007669"/>
    <property type="project" value="UniProtKB-KW"/>
</dbReference>
<dbReference type="EMBL" id="JACYTN010000001">
    <property type="protein sequence ID" value="MBD8497167.1"/>
    <property type="molecule type" value="Genomic_DNA"/>
</dbReference>
<keyword evidence="1" id="KW-0489">Methyltransferase</keyword>
<dbReference type="Gene3D" id="3.40.50.150">
    <property type="entry name" value="Vaccinia Virus protein VP39"/>
    <property type="match status" value="1"/>
</dbReference>
<dbReference type="InterPro" id="IPR052939">
    <property type="entry name" value="23S_rRNA_MeTrnsfrase_RlmA"/>
</dbReference>
<dbReference type="Proteomes" id="UP000634529">
    <property type="component" value="Unassembled WGS sequence"/>
</dbReference>
<accession>A0ABR9AVB0</accession>
<proteinExistence type="predicted"/>
<gene>
    <name evidence="1" type="ORF">IFO66_02510</name>
</gene>
<dbReference type="PANTHER" id="PTHR43460">
    <property type="entry name" value="METHYLTRANSFERASE"/>
    <property type="match status" value="1"/>
</dbReference>
<keyword evidence="1" id="KW-0808">Transferase</keyword>
<protein>
    <submittedName>
        <fullName evidence="1">SAM-dependent methyltransferase</fullName>
    </submittedName>
</protein>